<protein>
    <recommendedName>
        <fullName evidence="1">Reverse transcriptase domain-containing protein</fullName>
    </recommendedName>
</protein>
<dbReference type="PANTHER" id="PTHR33332">
    <property type="entry name" value="REVERSE TRANSCRIPTASE DOMAIN-CONTAINING PROTEIN"/>
    <property type="match status" value="1"/>
</dbReference>
<dbReference type="InterPro" id="IPR000477">
    <property type="entry name" value="RT_dom"/>
</dbReference>
<accession>A0A815THU7</accession>
<comment type="caution">
    <text evidence="2">The sequence shown here is derived from an EMBL/GenBank/DDBJ whole genome shotgun (WGS) entry which is preliminary data.</text>
</comment>
<dbReference type="OrthoDB" id="416454at2759"/>
<dbReference type="InterPro" id="IPR043502">
    <property type="entry name" value="DNA/RNA_pol_sf"/>
</dbReference>
<proteinExistence type="predicted"/>
<dbReference type="Proteomes" id="UP000663891">
    <property type="component" value="Unassembled WGS sequence"/>
</dbReference>
<evidence type="ECO:0000313" key="3">
    <source>
        <dbReference type="EMBL" id="CAF3794960.1"/>
    </source>
</evidence>
<dbReference type="PROSITE" id="PS50878">
    <property type="entry name" value="RT_POL"/>
    <property type="match status" value="1"/>
</dbReference>
<reference evidence="2" key="1">
    <citation type="submission" date="2021-02" db="EMBL/GenBank/DDBJ databases">
        <authorList>
            <person name="Nowell W R."/>
        </authorList>
    </citation>
    <scope>NUCLEOTIDE SEQUENCE</scope>
</reference>
<organism evidence="2 4">
    <name type="scientific">Adineta steineri</name>
    <dbReference type="NCBI Taxonomy" id="433720"/>
    <lineage>
        <taxon>Eukaryota</taxon>
        <taxon>Metazoa</taxon>
        <taxon>Spiralia</taxon>
        <taxon>Gnathifera</taxon>
        <taxon>Rotifera</taxon>
        <taxon>Eurotatoria</taxon>
        <taxon>Bdelloidea</taxon>
        <taxon>Adinetida</taxon>
        <taxon>Adinetidae</taxon>
        <taxon>Adineta</taxon>
    </lineage>
</organism>
<name>A0A815THU7_9BILA</name>
<gene>
    <name evidence="3" type="ORF">OKA104_LOCUS18136</name>
    <name evidence="2" type="ORF">VCS650_LOCUS42364</name>
</gene>
<dbReference type="Proteomes" id="UP000663881">
    <property type="component" value="Unassembled WGS sequence"/>
</dbReference>
<feature type="domain" description="Reverse transcriptase" evidence="1">
    <location>
        <begin position="1"/>
        <end position="223"/>
    </location>
</feature>
<dbReference type="EMBL" id="CAJOAY010001111">
    <property type="protein sequence ID" value="CAF3794960.1"/>
    <property type="molecule type" value="Genomic_DNA"/>
</dbReference>
<evidence type="ECO:0000259" key="1">
    <source>
        <dbReference type="PROSITE" id="PS50878"/>
    </source>
</evidence>
<evidence type="ECO:0000313" key="4">
    <source>
        <dbReference type="Proteomes" id="UP000663891"/>
    </source>
</evidence>
<dbReference type="EMBL" id="CAJNON010002200">
    <property type="protein sequence ID" value="CAF1503231.1"/>
    <property type="molecule type" value="Genomic_DNA"/>
</dbReference>
<dbReference type="AlphaFoldDB" id="A0A815THU7"/>
<dbReference type="SUPFAM" id="SSF56672">
    <property type="entry name" value="DNA/RNA polymerases"/>
    <property type="match status" value="1"/>
</dbReference>
<evidence type="ECO:0000313" key="2">
    <source>
        <dbReference type="EMBL" id="CAF1503231.1"/>
    </source>
</evidence>
<dbReference type="CDD" id="cd01650">
    <property type="entry name" value="RT_nLTR_like"/>
    <property type="match status" value="1"/>
</dbReference>
<dbReference type="Pfam" id="PF00078">
    <property type="entry name" value="RVT_1"/>
    <property type="match status" value="1"/>
</dbReference>
<sequence length="358" mass="41203">MVILERQNILPAHQAGFRPRKSTIYNIVRLTRFAQDHLQRTSRRRHAAVILFDIKAAFDSVWHDGLIHKLNDLQLPQHLFNYLISFLQNRTAAIEIENILSRTFNLNSGTPQGSPLSPLLYIIYTADSMNGILDHTEHGLFADDTALWTSSRKLTCLSSRLQESVDAFGIWCRSWKLKLQPTKTELIHFSVHPKKKYKNPIKVNVEGTAIEPTDSTRYLGVIIDKQLNWKAHISHIESQVAPRIRLLRFLNKIAYEPNDKIMLNIFKSIARTIIIYGYPILLTANGKIWERLQIMQNKGIRAALGLPMYTSTEYIHKISNIPKIKDYAITLLKQAIQRATSNNDITLKNHLQDILIQI</sequence>